<proteinExistence type="predicted"/>
<protein>
    <submittedName>
        <fullName evidence="2">Uncharacterized protein</fullName>
    </submittedName>
</protein>
<dbReference type="AlphaFoldDB" id="A0AAE1BQP0"/>
<comment type="caution">
    <text evidence="2">The sequence shown here is derived from an EMBL/GenBank/DDBJ whole genome shotgun (WGS) entry which is preliminary data.</text>
</comment>
<keyword evidence="3" id="KW-1185">Reference proteome</keyword>
<gene>
    <name evidence="2" type="ORF">Pcinc_039905</name>
</gene>
<reference evidence="2" key="1">
    <citation type="submission" date="2023-10" db="EMBL/GenBank/DDBJ databases">
        <title>Genome assemblies of two species of porcelain crab, Petrolisthes cinctipes and Petrolisthes manimaculis (Anomura: Porcellanidae).</title>
        <authorList>
            <person name="Angst P."/>
        </authorList>
    </citation>
    <scope>NUCLEOTIDE SEQUENCE</scope>
    <source>
        <strain evidence="2">PB745_01</strain>
        <tissue evidence="2">Gill</tissue>
    </source>
</reference>
<evidence type="ECO:0000313" key="3">
    <source>
        <dbReference type="Proteomes" id="UP001286313"/>
    </source>
</evidence>
<evidence type="ECO:0000313" key="2">
    <source>
        <dbReference type="EMBL" id="KAK3853564.1"/>
    </source>
</evidence>
<feature type="region of interest" description="Disordered" evidence="1">
    <location>
        <begin position="231"/>
        <end position="336"/>
    </location>
</feature>
<feature type="compositionally biased region" description="Low complexity" evidence="1">
    <location>
        <begin position="268"/>
        <end position="281"/>
    </location>
</feature>
<organism evidence="2 3">
    <name type="scientific">Petrolisthes cinctipes</name>
    <name type="common">Flat porcelain crab</name>
    <dbReference type="NCBI Taxonomy" id="88211"/>
    <lineage>
        <taxon>Eukaryota</taxon>
        <taxon>Metazoa</taxon>
        <taxon>Ecdysozoa</taxon>
        <taxon>Arthropoda</taxon>
        <taxon>Crustacea</taxon>
        <taxon>Multicrustacea</taxon>
        <taxon>Malacostraca</taxon>
        <taxon>Eumalacostraca</taxon>
        <taxon>Eucarida</taxon>
        <taxon>Decapoda</taxon>
        <taxon>Pleocyemata</taxon>
        <taxon>Anomura</taxon>
        <taxon>Galatheoidea</taxon>
        <taxon>Porcellanidae</taxon>
        <taxon>Petrolisthes</taxon>
    </lineage>
</organism>
<name>A0AAE1BQP0_PETCI</name>
<feature type="region of interest" description="Disordered" evidence="1">
    <location>
        <begin position="31"/>
        <end position="195"/>
    </location>
</feature>
<sequence>MPGAAIHIDIRGPEVGMGRLYQSVCQSTVFTRKRQRRRQSGGEAELSGRHPLGRARAAQPRMCPEMSADSALEAWRRPPETTDGQHHPERQIQEGATPPTPAEALPNTNNTQAEDSDSDISVGCPSPKPVQDEVASEDQVPSQDTSEMGSPSPRTPSTEEVSKCPDVGASPESVMSPPPTSPPSTKEVPEDEYFKPLKKLRMIQLQQEEAAMGARTPAGVRSFSITEILSHKPVVAKAPEASGGRIVRPWDTDDDEESSRPQSVDDMSVSSASSSGGSPRPGSGGPGLASSGQGQARARGKDGNPLDALFQMTSKTFEGLKSGQQADKTTPQPTHNNLLFFITFS</sequence>
<dbReference type="EMBL" id="JAWQEG010006914">
    <property type="protein sequence ID" value="KAK3853564.1"/>
    <property type="molecule type" value="Genomic_DNA"/>
</dbReference>
<dbReference type="Proteomes" id="UP001286313">
    <property type="component" value="Unassembled WGS sequence"/>
</dbReference>
<accession>A0AAE1BQP0</accession>
<feature type="compositionally biased region" description="Polar residues" evidence="1">
    <location>
        <begin position="311"/>
        <end position="336"/>
    </location>
</feature>
<feature type="compositionally biased region" description="Polar residues" evidence="1">
    <location>
        <begin position="139"/>
        <end position="149"/>
    </location>
</feature>
<feature type="compositionally biased region" description="Basic and acidic residues" evidence="1">
    <location>
        <begin position="74"/>
        <end position="92"/>
    </location>
</feature>
<evidence type="ECO:0000256" key="1">
    <source>
        <dbReference type="SAM" id="MobiDB-lite"/>
    </source>
</evidence>